<evidence type="ECO:0000256" key="2">
    <source>
        <dbReference type="ARBA" id="ARBA00022679"/>
    </source>
</evidence>
<dbReference type="PANTHER" id="PTHR37418:SF2">
    <property type="entry name" value="3-KETO-5-AMINOHEXANOATE CLEAVAGE ENZYME"/>
    <property type="match status" value="1"/>
</dbReference>
<proteinExistence type="predicted"/>
<dbReference type="RefSeq" id="WP_149775240.1">
    <property type="nucleotide sequence ID" value="NZ_FQVK01000006.1"/>
</dbReference>
<dbReference type="Pfam" id="PF05853">
    <property type="entry name" value="BKACE"/>
    <property type="match status" value="1"/>
</dbReference>
<dbReference type="EMBL" id="FQVK01000006">
    <property type="protein sequence ID" value="SHE70168.1"/>
    <property type="molecule type" value="Genomic_DNA"/>
</dbReference>
<dbReference type="Gene3D" id="3.20.20.70">
    <property type="entry name" value="Aldolase class I"/>
    <property type="match status" value="1"/>
</dbReference>
<evidence type="ECO:0000313" key="5">
    <source>
        <dbReference type="EMBL" id="SHE70168.1"/>
    </source>
</evidence>
<dbReference type="InterPro" id="IPR008567">
    <property type="entry name" value="BKACE"/>
</dbReference>
<dbReference type="AlphaFoldDB" id="A0A1M4VMP1"/>
<evidence type="ECO:0000256" key="3">
    <source>
        <dbReference type="ARBA" id="ARBA00022723"/>
    </source>
</evidence>
<organism evidence="5 6">
    <name type="scientific">Ruegeria intermedia</name>
    <dbReference type="NCBI Taxonomy" id="996115"/>
    <lineage>
        <taxon>Bacteria</taxon>
        <taxon>Pseudomonadati</taxon>
        <taxon>Pseudomonadota</taxon>
        <taxon>Alphaproteobacteria</taxon>
        <taxon>Rhodobacterales</taxon>
        <taxon>Roseobacteraceae</taxon>
        <taxon>Ruegeria</taxon>
    </lineage>
</organism>
<gene>
    <name evidence="5" type="ORF">SAMN05444279_106141</name>
</gene>
<evidence type="ECO:0000256" key="1">
    <source>
        <dbReference type="ARBA" id="ARBA00001947"/>
    </source>
</evidence>
<sequence length="254" mass="27695">MSETRQPKARPYVLVAPNGARRQYSDHPAIPLTIGEIAATARACHAVGADGLHLHVREDDGTHSLDAGRYIETLAELRRTVPALDIQITTEAAGIFDVAAQYDCLRLVQPAWASIAVREMARAPELAERVYALCVDQGTRVQHILYDAADAELLQDWQARGVVRAGQEDRLLVLGRYATGQESRPADLDAFPETHAPWMVCAFGRREHDCLLAAARRGADVRVGFENSLTDADGNIWPDNAASVAALVARLKGL</sequence>
<protein>
    <submittedName>
        <fullName evidence="5">Uncharacterized conserved protein, DUF849 family</fullName>
    </submittedName>
</protein>
<dbReference type="InterPro" id="IPR013785">
    <property type="entry name" value="Aldolase_TIM"/>
</dbReference>
<evidence type="ECO:0000313" key="6">
    <source>
        <dbReference type="Proteomes" id="UP000325134"/>
    </source>
</evidence>
<comment type="cofactor">
    <cofactor evidence="1">
        <name>Zn(2+)</name>
        <dbReference type="ChEBI" id="CHEBI:29105"/>
    </cofactor>
</comment>
<keyword evidence="2" id="KW-0808">Transferase</keyword>
<dbReference type="PANTHER" id="PTHR37418">
    <property type="entry name" value="3-KETO-5-AMINOHEXANOATE CLEAVAGE ENZYME-RELATED"/>
    <property type="match status" value="1"/>
</dbReference>
<keyword evidence="6" id="KW-1185">Reference proteome</keyword>
<reference evidence="5 6" key="1">
    <citation type="submission" date="2016-11" db="EMBL/GenBank/DDBJ databases">
        <authorList>
            <person name="Varghese N."/>
            <person name="Submissions S."/>
        </authorList>
    </citation>
    <scope>NUCLEOTIDE SEQUENCE [LARGE SCALE GENOMIC DNA]</scope>
    <source>
        <strain evidence="5 6">DSM 29341</strain>
    </source>
</reference>
<keyword evidence="4" id="KW-0862">Zinc</keyword>
<accession>A0A1M4VMP1</accession>
<keyword evidence="3" id="KW-0479">Metal-binding</keyword>
<name>A0A1M4VMP1_9RHOB</name>
<dbReference type="OrthoDB" id="9805277at2"/>
<dbReference type="GO" id="GO:0043720">
    <property type="term" value="F:3-keto-5-aminohexanoate cleavage activity"/>
    <property type="evidence" value="ECO:0007669"/>
    <property type="project" value="InterPro"/>
</dbReference>
<evidence type="ECO:0000256" key="4">
    <source>
        <dbReference type="ARBA" id="ARBA00022833"/>
    </source>
</evidence>
<dbReference type="Proteomes" id="UP000325134">
    <property type="component" value="Unassembled WGS sequence"/>
</dbReference>
<dbReference type="GO" id="GO:0046872">
    <property type="term" value="F:metal ion binding"/>
    <property type="evidence" value="ECO:0007669"/>
    <property type="project" value="UniProtKB-KW"/>
</dbReference>